<keyword evidence="6" id="KW-0411">Iron-sulfur</keyword>
<dbReference type="GO" id="GO:0016491">
    <property type="term" value="F:oxidoreductase activity"/>
    <property type="evidence" value="ECO:0007669"/>
    <property type="project" value="InterPro"/>
</dbReference>
<dbReference type="SFLD" id="SFLDG01386">
    <property type="entry name" value="main_SPASM_domain-containing"/>
    <property type="match status" value="1"/>
</dbReference>
<dbReference type="AlphaFoldDB" id="A0A6N3CI29"/>
<comment type="cofactor">
    <cofactor evidence="1">
        <name>[4Fe-4S] cluster</name>
        <dbReference type="ChEBI" id="CHEBI:49883"/>
    </cofactor>
</comment>
<feature type="domain" description="Radical SAM core" evidence="8">
    <location>
        <begin position="81"/>
        <end position="248"/>
    </location>
</feature>
<dbReference type="InterPro" id="IPR058240">
    <property type="entry name" value="rSAM_sf"/>
</dbReference>
<organism evidence="9">
    <name type="scientific">Peptoniphilus gorbachii</name>
    <dbReference type="NCBI Taxonomy" id="411567"/>
    <lineage>
        <taxon>Bacteria</taxon>
        <taxon>Bacillati</taxon>
        <taxon>Bacillota</taxon>
        <taxon>Tissierellia</taxon>
        <taxon>Tissierellales</taxon>
        <taxon>Peptoniphilaceae</taxon>
        <taxon>Peptoniphilus</taxon>
    </lineage>
</organism>
<evidence type="ECO:0000256" key="7">
    <source>
        <dbReference type="ARBA" id="ARBA00023601"/>
    </source>
</evidence>
<dbReference type="GO" id="GO:0051539">
    <property type="term" value="F:4 iron, 4 sulfur cluster binding"/>
    <property type="evidence" value="ECO:0007669"/>
    <property type="project" value="UniProtKB-KW"/>
</dbReference>
<evidence type="ECO:0000256" key="1">
    <source>
        <dbReference type="ARBA" id="ARBA00001966"/>
    </source>
</evidence>
<evidence type="ECO:0000256" key="6">
    <source>
        <dbReference type="ARBA" id="ARBA00023014"/>
    </source>
</evidence>
<evidence type="ECO:0000256" key="2">
    <source>
        <dbReference type="ARBA" id="ARBA00022485"/>
    </source>
</evidence>
<reference evidence="9" key="1">
    <citation type="submission" date="2019-11" db="EMBL/GenBank/DDBJ databases">
        <authorList>
            <person name="Feng L."/>
        </authorList>
    </citation>
    <scope>NUCLEOTIDE SEQUENCE</scope>
    <source>
        <strain evidence="9">PgorbachiiLFYP46</strain>
    </source>
</reference>
<evidence type="ECO:0000256" key="4">
    <source>
        <dbReference type="ARBA" id="ARBA00022723"/>
    </source>
</evidence>
<dbReference type="PANTHER" id="PTHR43273">
    <property type="entry name" value="ANAEROBIC SULFATASE-MATURATING ENZYME HOMOLOG ASLB-RELATED"/>
    <property type="match status" value="1"/>
</dbReference>
<dbReference type="RefSeq" id="WP_156702274.1">
    <property type="nucleotide sequence ID" value="NZ_CACRUP010000022.1"/>
</dbReference>
<dbReference type="CDD" id="cd01335">
    <property type="entry name" value="Radical_SAM"/>
    <property type="match status" value="1"/>
</dbReference>
<keyword evidence="3" id="KW-0949">S-adenosyl-L-methionine</keyword>
<dbReference type="SFLD" id="SFLDS00029">
    <property type="entry name" value="Radical_SAM"/>
    <property type="match status" value="1"/>
</dbReference>
<keyword evidence="4" id="KW-0479">Metal-binding</keyword>
<evidence type="ECO:0000313" key="9">
    <source>
        <dbReference type="EMBL" id="VYU15074.1"/>
    </source>
</evidence>
<name>A0A6N3CI29_9FIRM</name>
<dbReference type="Pfam" id="PF04055">
    <property type="entry name" value="Radical_SAM"/>
    <property type="match status" value="1"/>
</dbReference>
<dbReference type="NCBIfam" id="NF038170">
    <property type="entry name" value="lachnocin_rSAM"/>
    <property type="match status" value="1"/>
</dbReference>
<dbReference type="InterPro" id="IPR000385">
    <property type="entry name" value="MoaA_NifB_PqqE_Fe-S-bd_CS"/>
</dbReference>
<dbReference type="PROSITE" id="PS01305">
    <property type="entry name" value="MOAA_NIFB_PQQE"/>
    <property type="match status" value="1"/>
</dbReference>
<evidence type="ECO:0000256" key="3">
    <source>
        <dbReference type="ARBA" id="ARBA00022691"/>
    </source>
</evidence>
<dbReference type="InterPro" id="IPR007197">
    <property type="entry name" value="rSAM"/>
</dbReference>
<dbReference type="EMBL" id="CACRUP010000022">
    <property type="protein sequence ID" value="VYU15074.1"/>
    <property type="molecule type" value="Genomic_DNA"/>
</dbReference>
<comment type="similarity">
    <text evidence="7">Belongs to the radical SAM superfamily. Anaerobic sulfatase-maturating enzyme family.</text>
</comment>
<evidence type="ECO:0000259" key="8">
    <source>
        <dbReference type="Pfam" id="PF04055"/>
    </source>
</evidence>
<keyword evidence="2" id="KW-0004">4Fe-4S</keyword>
<accession>A0A6N3CI29</accession>
<dbReference type="SFLD" id="SFLDG01067">
    <property type="entry name" value="SPASM/twitch_domain_containing"/>
    <property type="match status" value="1"/>
</dbReference>
<sequence>MYLSKIIKTKNKMYIYDALNNDFETISSIDEIEDKSKYKYFLRRTDFRDIKKSCSFKIKYPFSDIELSNMYKNSVNSITLVLTENCNLRCKYCGYMPKYTNKNYKLKDMSKTVAIKSIDFIMNSSNESETCHIGFYGGEPLIKIDLIKECIDYINSKYPFRKPTYNIVTNAVLLDKNIAEFLMENNFKIIISLDGPTQEFNKYRVLPNDECSFEKAFKNIKNLYYMDPKYFRENVTYNVVMYNGPSNELFEVMDNLWKSGVNMIELFKTDYFVEHRENDGINSQNGSINVKEYKFAYDNMLKTMKKYYNAFYNSSGGNLIFPGGFCIPGVRKNFITPEGKILVCEKVDESKSVYEIGNIEVGIEIDKVNNLIRETMNSLEKCKYCWAARFCRVCFKDIININEEFCKQSRIDIERELSYYLEYVNNNRELLNHISNISLI</sequence>
<dbReference type="Gene3D" id="3.20.20.70">
    <property type="entry name" value="Aldolase class I"/>
    <property type="match status" value="1"/>
</dbReference>
<dbReference type="GO" id="GO:0046872">
    <property type="term" value="F:metal ion binding"/>
    <property type="evidence" value="ECO:0007669"/>
    <property type="project" value="UniProtKB-KW"/>
</dbReference>
<protein>
    <recommendedName>
        <fullName evidence="8">Radical SAM core domain-containing protein</fullName>
    </recommendedName>
</protein>
<keyword evidence="5" id="KW-0408">Iron</keyword>
<dbReference type="InterPro" id="IPR023867">
    <property type="entry name" value="Sulphatase_maturase_rSAM"/>
</dbReference>
<evidence type="ECO:0000256" key="5">
    <source>
        <dbReference type="ARBA" id="ARBA00023004"/>
    </source>
</evidence>
<dbReference type="SUPFAM" id="SSF102114">
    <property type="entry name" value="Radical SAM enzymes"/>
    <property type="match status" value="1"/>
</dbReference>
<dbReference type="PANTHER" id="PTHR43273:SF3">
    <property type="entry name" value="ANAEROBIC SULFATASE-MATURATING ENZYME HOMOLOG ASLB-RELATED"/>
    <property type="match status" value="1"/>
</dbReference>
<proteinExistence type="inferred from homology"/>
<gene>
    <name evidence="9" type="ORF">PGLFYP46_00364</name>
</gene>
<dbReference type="InterPro" id="IPR013785">
    <property type="entry name" value="Aldolase_TIM"/>
</dbReference>
<dbReference type="SFLD" id="SFLDG01384">
    <property type="entry name" value="thioether_bond_formation_requi"/>
    <property type="match status" value="1"/>
</dbReference>